<reference evidence="6" key="1">
    <citation type="submission" date="2018-06" db="EMBL/GenBank/DDBJ databases">
        <authorList>
            <person name="O'Rourke A."/>
        </authorList>
    </citation>
    <scope>NUCLEOTIDE SEQUENCE</scope>
    <source>
        <strain evidence="6">132550021-3</strain>
    </source>
</reference>
<dbReference type="Proteomes" id="UP001199322">
    <property type="component" value="Unassembled WGS sequence"/>
</dbReference>
<evidence type="ECO:0000313" key="7">
    <source>
        <dbReference type="EMBL" id="MRT00493.1"/>
    </source>
</evidence>
<dbReference type="Pfam" id="PF00582">
    <property type="entry name" value="Usp"/>
    <property type="match status" value="1"/>
</dbReference>
<name>A0A2P4RG92_RALPI</name>
<evidence type="ECO:0000313" key="8">
    <source>
        <dbReference type="Proteomes" id="UP000441032"/>
    </source>
</evidence>
<evidence type="ECO:0000256" key="1">
    <source>
        <dbReference type="ARBA" id="ARBA00008791"/>
    </source>
</evidence>
<sequence>MLKLLVPVNGSRHALDAVRHAAFLCQDRCASDIVLLNVQTPIEGGRASAYHSLQALREIEEQSGEEALRRARAILDDAGAHYVAQVRIGRVAETIAQTAAANQCDMIVMGSAARSPLGSLMAARLSNRLMRLSRIPVTLVR</sequence>
<dbReference type="CDD" id="cd00293">
    <property type="entry name" value="USP-like"/>
    <property type="match status" value="1"/>
</dbReference>
<gene>
    <name evidence="6" type="ORF">DEE74_12055</name>
    <name evidence="7" type="ORF">GJQ57_17765</name>
    <name evidence="5" type="ORF">R38712_02587</name>
</gene>
<evidence type="ECO:0000256" key="2">
    <source>
        <dbReference type="ARBA" id="ARBA00022741"/>
    </source>
</evidence>
<reference evidence="5 9" key="3">
    <citation type="submission" date="2023-07" db="EMBL/GenBank/DDBJ databases">
        <authorList>
            <person name="Peeters C."/>
        </authorList>
    </citation>
    <scope>NUCLEOTIDE SEQUENCE [LARGE SCALE GENOMIC DNA]</scope>
    <source>
        <strain evidence="5 9">R-38712</strain>
    </source>
</reference>
<dbReference type="PANTHER" id="PTHR46268">
    <property type="entry name" value="STRESS RESPONSE PROTEIN NHAX"/>
    <property type="match status" value="1"/>
</dbReference>
<accession>A0A2P4RG92</accession>
<dbReference type="InterPro" id="IPR006015">
    <property type="entry name" value="Universal_stress_UspA"/>
</dbReference>
<dbReference type="Proteomes" id="UP001189303">
    <property type="component" value="Unassembled WGS sequence"/>
</dbReference>
<dbReference type="SUPFAM" id="SSF52402">
    <property type="entry name" value="Adenine nucleotide alpha hydrolases-like"/>
    <property type="match status" value="1"/>
</dbReference>
<dbReference type="EMBL" id="CATWFT010000007">
    <property type="protein sequence ID" value="CAJ0725086.1"/>
    <property type="molecule type" value="Genomic_DNA"/>
</dbReference>
<dbReference type="EMBL" id="QGBI01000010">
    <property type="protein sequence ID" value="MBX3890598.1"/>
    <property type="molecule type" value="Genomic_DNA"/>
</dbReference>
<proteinExistence type="inferred from homology"/>
<keyword evidence="9" id="KW-1185">Reference proteome</keyword>
<dbReference type="InterPro" id="IPR006016">
    <property type="entry name" value="UspA"/>
</dbReference>
<dbReference type="InterPro" id="IPR014729">
    <property type="entry name" value="Rossmann-like_a/b/a_fold"/>
</dbReference>
<dbReference type="GeneID" id="61388557"/>
<comment type="caution">
    <text evidence="7">The sequence shown here is derived from an EMBL/GenBank/DDBJ whole genome shotgun (WGS) entry which is preliminary data.</text>
</comment>
<dbReference type="RefSeq" id="WP_009239489.1">
    <property type="nucleotide sequence ID" value="NZ_CABKQE010000001.1"/>
</dbReference>
<dbReference type="Proteomes" id="UP000441032">
    <property type="component" value="Unassembled WGS sequence"/>
</dbReference>
<evidence type="ECO:0000259" key="4">
    <source>
        <dbReference type="Pfam" id="PF00582"/>
    </source>
</evidence>
<dbReference type="EMBL" id="WJYN01000007">
    <property type="protein sequence ID" value="MRT00493.1"/>
    <property type="molecule type" value="Genomic_DNA"/>
</dbReference>
<dbReference type="GO" id="GO:0005524">
    <property type="term" value="F:ATP binding"/>
    <property type="evidence" value="ECO:0007669"/>
    <property type="project" value="UniProtKB-KW"/>
</dbReference>
<organism evidence="7 8">
    <name type="scientific">Ralstonia pickettii</name>
    <name type="common">Burkholderia pickettii</name>
    <dbReference type="NCBI Taxonomy" id="329"/>
    <lineage>
        <taxon>Bacteria</taxon>
        <taxon>Pseudomonadati</taxon>
        <taxon>Pseudomonadota</taxon>
        <taxon>Betaproteobacteria</taxon>
        <taxon>Burkholderiales</taxon>
        <taxon>Burkholderiaceae</taxon>
        <taxon>Ralstonia</taxon>
    </lineage>
</organism>
<reference evidence="7 8" key="2">
    <citation type="submission" date="2019-11" db="EMBL/GenBank/DDBJ databases">
        <title>Phenotypic characterization of an OXA-22 and OXA-60 co-producing Ralstonia pickettii clinical strain.</title>
        <authorList>
            <person name="He F."/>
        </authorList>
    </citation>
    <scope>NUCLEOTIDE SEQUENCE [LARGE SCALE GENOMIC DNA]</scope>
    <source>
        <strain evidence="7 8">PSLESD1</strain>
    </source>
</reference>
<comment type="similarity">
    <text evidence="1">Belongs to the universal stress protein A family.</text>
</comment>
<keyword evidence="2" id="KW-0547">Nucleotide-binding</keyword>
<keyword evidence="3" id="KW-0067">ATP-binding</keyword>
<evidence type="ECO:0000313" key="9">
    <source>
        <dbReference type="Proteomes" id="UP001189303"/>
    </source>
</evidence>
<dbReference type="PRINTS" id="PR01438">
    <property type="entry name" value="UNVRSLSTRESS"/>
</dbReference>
<dbReference type="PANTHER" id="PTHR46268:SF27">
    <property type="entry name" value="UNIVERSAL STRESS PROTEIN RV2623"/>
    <property type="match status" value="1"/>
</dbReference>
<dbReference type="Gene3D" id="3.40.50.620">
    <property type="entry name" value="HUPs"/>
    <property type="match status" value="1"/>
</dbReference>
<evidence type="ECO:0000313" key="6">
    <source>
        <dbReference type="EMBL" id="MBX3890598.1"/>
    </source>
</evidence>
<evidence type="ECO:0000256" key="3">
    <source>
        <dbReference type="ARBA" id="ARBA00022840"/>
    </source>
</evidence>
<feature type="domain" description="UspA" evidence="4">
    <location>
        <begin position="3"/>
        <end position="141"/>
    </location>
</feature>
<protein>
    <submittedName>
        <fullName evidence="7">Universal stress protein</fullName>
    </submittedName>
</protein>
<evidence type="ECO:0000313" key="5">
    <source>
        <dbReference type="EMBL" id="CAJ0725086.1"/>
    </source>
</evidence>
<dbReference type="AlphaFoldDB" id="A0A2P4RG92"/>